<organism evidence="2 3">
    <name type="scientific">Amphibalanus amphitrite</name>
    <name type="common">Striped barnacle</name>
    <name type="synonym">Balanus amphitrite</name>
    <dbReference type="NCBI Taxonomy" id="1232801"/>
    <lineage>
        <taxon>Eukaryota</taxon>
        <taxon>Metazoa</taxon>
        <taxon>Ecdysozoa</taxon>
        <taxon>Arthropoda</taxon>
        <taxon>Crustacea</taxon>
        <taxon>Multicrustacea</taxon>
        <taxon>Cirripedia</taxon>
        <taxon>Thoracica</taxon>
        <taxon>Thoracicalcarea</taxon>
        <taxon>Balanomorpha</taxon>
        <taxon>Balanoidea</taxon>
        <taxon>Balanidae</taxon>
        <taxon>Amphibalaninae</taxon>
        <taxon>Amphibalanus</taxon>
    </lineage>
</organism>
<feature type="region of interest" description="Disordered" evidence="1">
    <location>
        <begin position="193"/>
        <end position="221"/>
    </location>
</feature>
<feature type="compositionally biased region" description="Low complexity" evidence="1">
    <location>
        <begin position="194"/>
        <end position="215"/>
    </location>
</feature>
<gene>
    <name evidence="2" type="primary">HERC2_1</name>
    <name evidence="2" type="ORF">FJT64_005995</name>
</gene>
<sequence length="221" mass="23252">MSASGAGTSGGCSIGGVTLRCQRHLDARWQQLDIQEVFSRDGLCRLWNQMLTDGELTGAFTDGVINSAGAVARRGESGHFYCGTRSLTCPCCDGLCGPGYGCNCGPCRQLDAELGAEGTESDEPALSSRAQLQPWQWSDSPSAEQLAACLRTLQREQMAAAAQASLSCLSALRIRQRVAVARRYFTALTPQPPADASDTGARTAAAAISANSIEGSDMEIP</sequence>
<feature type="region of interest" description="Disordered" evidence="1">
    <location>
        <begin position="118"/>
        <end position="138"/>
    </location>
</feature>
<dbReference type="Proteomes" id="UP000440578">
    <property type="component" value="Unassembled WGS sequence"/>
</dbReference>
<proteinExistence type="predicted"/>
<dbReference type="OrthoDB" id="6342659at2759"/>
<comment type="caution">
    <text evidence="2">The sequence shown here is derived from an EMBL/GenBank/DDBJ whole genome shotgun (WGS) entry which is preliminary data.</text>
</comment>
<evidence type="ECO:0000256" key="1">
    <source>
        <dbReference type="SAM" id="MobiDB-lite"/>
    </source>
</evidence>
<evidence type="ECO:0000313" key="2">
    <source>
        <dbReference type="EMBL" id="KAF0296577.1"/>
    </source>
</evidence>
<accession>A0A6A4VJK0</accession>
<reference evidence="2 3" key="1">
    <citation type="submission" date="2019-07" db="EMBL/GenBank/DDBJ databases">
        <title>Draft genome assembly of a fouling barnacle, Amphibalanus amphitrite (Darwin, 1854): The first reference genome for Thecostraca.</title>
        <authorList>
            <person name="Kim W."/>
        </authorList>
    </citation>
    <scope>NUCLEOTIDE SEQUENCE [LARGE SCALE GENOMIC DNA]</scope>
    <source>
        <strain evidence="2">SNU_AA5</strain>
        <tissue evidence="2">Soma without cirri and trophi</tissue>
    </source>
</reference>
<dbReference type="EMBL" id="VIIS01001549">
    <property type="protein sequence ID" value="KAF0296577.1"/>
    <property type="molecule type" value="Genomic_DNA"/>
</dbReference>
<keyword evidence="3" id="KW-1185">Reference proteome</keyword>
<feature type="compositionally biased region" description="Polar residues" evidence="1">
    <location>
        <begin position="128"/>
        <end position="138"/>
    </location>
</feature>
<evidence type="ECO:0000313" key="3">
    <source>
        <dbReference type="Proteomes" id="UP000440578"/>
    </source>
</evidence>
<name>A0A6A4VJK0_AMPAM</name>
<dbReference type="AlphaFoldDB" id="A0A6A4VJK0"/>
<protein>
    <submittedName>
        <fullName evidence="2">E3 ubiquitin-protein ligase HERC2</fullName>
    </submittedName>
</protein>